<feature type="domain" description="OmpA-like" evidence="5">
    <location>
        <begin position="1"/>
        <end position="77"/>
    </location>
</feature>
<dbReference type="Proteomes" id="UP000583556">
    <property type="component" value="Unassembled WGS sequence"/>
</dbReference>
<evidence type="ECO:0000313" key="6">
    <source>
        <dbReference type="EMBL" id="NML95715.1"/>
    </source>
</evidence>
<dbReference type="PROSITE" id="PS51123">
    <property type="entry name" value="OMPA_2"/>
    <property type="match status" value="1"/>
</dbReference>
<evidence type="ECO:0000256" key="4">
    <source>
        <dbReference type="PROSITE-ProRule" id="PRU00473"/>
    </source>
</evidence>
<dbReference type="Gene3D" id="3.30.1330.60">
    <property type="entry name" value="OmpA-like domain"/>
    <property type="match status" value="1"/>
</dbReference>
<reference evidence="6 7" key="1">
    <citation type="submission" date="2020-04" db="EMBL/GenBank/DDBJ databases">
        <title>Novosphingobium sp. TW-4 isolated from soil.</title>
        <authorList>
            <person name="Dahal R.H."/>
            <person name="Chaudhary D.K."/>
        </authorList>
    </citation>
    <scope>NUCLEOTIDE SEQUENCE [LARGE SCALE GENOMIC DNA]</scope>
    <source>
        <strain evidence="6 7">TW-4</strain>
    </source>
</reference>
<organism evidence="6 7">
    <name type="scientific">Novosphingobium olei</name>
    <dbReference type="NCBI Taxonomy" id="2728851"/>
    <lineage>
        <taxon>Bacteria</taxon>
        <taxon>Pseudomonadati</taxon>
        <taxon>Pseudomonadota</taxon>
        <taxon>Alphaproteobacteria</taxon>
        <taxon>Sphingomonadales</taxon>
        <taxon>Sphingomonadaceae</taxon>
        <taxon>Novosphingobium</taxon>
    </lineage>
</organism>
<dbReference type="GO" id="GO:0009279">
    <property type="term" value="C:cell outer membrane"/>
    <property type="evidence" value="ECO:0007669"/>
    <property type="project" value="UniProtKB-SubCell"/>
</dbReference>
<keyword evidence="2 4" id="KW-0472">Membrane</keyword>
<sequence>MYVDVNGHTDAIGSYGYYQALSERRAGAVADCLVDRSVMSGRLHVEGFGKTEPIASNATILGRAANRQVEIVLTPYIS</sequence>
<dbReference type="PANTHER" id="PTHR30329:SF21">
    <property type="entry name" value="LIPOPROTEIN YIAD-RELATED"/>
    <property type="match status" value="1"/>
</dbReference>
<proteinExistence type="predicted"/>
<dbReference type="InterPro" id="IPR006664">
    <property type="entry name" value="OMP_bac"/>
</dbReference>
<evidence type="ECO:0000256" key="2">
    <source>
        <dbReference type="ARBA" id="ARBA00023136"/>
    </source>
</evidence>
<comment type="subcellular location">
    <subcellularLocation>
        <location evidence="1">Cell outer membrane</location>
    </subcellularLocation>
</comment>
<dbReference type="EMBL" id="JABBGM010000012">
    <property type="protein sequence ID" value="NML95715.1"/>
    <property type="molecule type" value="Genomic_DNA"/>
</dbReference>
<accession>A0A7Y0BSD7</accession>
<keyword evidence="3" id="KW-0998">Cell outer membrane</keyword>
<dbReference type="Pfam" id="PF00691">
    <property type="entry name" value="OmpA"/>
    <property type="match status" value="1"/>
</dbReference>
<keyword evidence="7" id="KW-1185">Reference proteome</keyword>
<dbReference type="InterPro" id="IPR006665">
    <property type="entry name" value="OmpA-like"/>
</dbReference>
<evidence type="ECO:0000313" key="7">
    <source>
        <dbReference type="Proteomes" id="UP000583556"/>
    </source>
</evidence>
<gene>
    <name evidence="6" type="ORF">HHL27_18745</name>
</gene>
<dbReference type="InterPro" id="IPR036737">
    <property type="entry name" value="OmpA-like_sf"/>
</dbReference>
<dbReference type="PANTHER" id="PTHR30329">
    <property type="entry name" value="STATOR ELEMENT OF FLAGELLAR MOTOR COMPLEX"/>
    <property type="match status" value="1"/>
</dbReference>
<dbReference type="PRINTS" id="PR01021">
    <property type="entry name" value="OMPADOMAIN"/>
</dbReference>
<dbReference type="AlphaFoldDB" id="A0A7Y0BSD7"/>
<comment type="caution">
    <text evidence="6">The sequence shown here is derived from an EMBL/GenBank/DDBJ whole genome shotgun (WGS) entry which is preliminary data.</text>
</comment>
<dbReference type="InterPro" id="IPR050330">
    <property type="entry name" value="Bact_OuterMem_StrucFunc"/>
</dbReference>
<evidence type="ECO:0000256" key="3">
    <source>
        <dbReference type="ARBA" id="ARBA00023237"/>
    </source>
</evidence>
<name>A0A7Y0BSD7_9SPHN</name>
<dbReference type="PRINTS" id="PR01023">
    <property type="entry name" value="NAFLGMOTY"/>
</dbReference>
<evidence type="ECO:0000256" key="1">
    <source>
        <dbReference type="ARBA" id="ARBA00004442"/>
    </source>
</evidence>
<dbReference type="CDD" id="cd07185">
    <property type="entry name" value="OmpA_C-like"/>
    <property type="match status" value="1"/>
</dbReference>
<evidence type="ECO:0000259" key="5">
    <source>
        <dbReference type="PROSITE" id="PS51123"/>
    </source>
</evidence>
<protein>
    <submittedName>
        <fullName evidence="6">OmpA family protein</fullName>
    </submittedName>
</protein>
<dbReference type="SUPFAM" id="SSF103088">
    <property type="entry name" value="OmpA-like"/>
    <property type="match status" value="1"/>
</dbReference>